<keyword evidence="2 5" id="KW-0808">Transferase</keyword>
<dbReference type="PANTHER" id="PTHR11727">
    <property type="entry name" value="DIMETHYLADENOSINE TRANSFERASE"/>
    <property type="match status" value="1"/>
</dbReference>
<feature type="binding site" evidence="5">
    <location>
        <position position="62"/>
    </location>
    <ligand>
        <name>S-adenosyl-L-methionine</name>
        <dbReference type="ChEBI" id="CHEBI:59789"/>
    </ligand>
</feature>
<dbReference type="SUPFAM" id="SSF53335">
    <property type="entry name" value="S-adenosyl-L-methionine-dependent methyltransferases"/>
    <property type="match status" value="1"/>
</dbReference>
<dbReference type="SMART" id="SM00650">
    <property type="entry name" value="rADc"/>
    <property type="match status" value="1"/>
</dbReference>
<evidence type="ECO:0000256" key="1">
    <source>
        <dbReference type="ARBA" id="ARBA00022603"/>
    </source>
</evidence>
<feature type="binding site" evidence="5">
    <location>
        <position position="17"/>
    </location>
    <ligand>
        <name>S-adenosyl-L-methionine</name>
        <dbReference type="ChEBI" id="CHEBI:59789"/>
    </ligand>
</feature>
<dbReference type="AlphaFoldDB" id="A0A516X217"/>
<organism evidence="7 8">
    <name type="scientific">Tomitella fengzijianii</name>
    <dbReference type="NCBI Taxonomy" id="2597660"/>
    <lineage>
        <taxon>Bacteria</taxon>
        <taxon>Bacillati</taxon>
        <taxon>Actinomycetota</taxon>
        <taxon>Actinomycetes</taxon>
        <taxon>Mycobacteriales</taxon>
        <taxon>Tomitella</taxon>
    </lineage>
</organism>
<dbReference type="OrthoDB" id="3616874at2"/>
<dbReference type="GO" id="GO:0003723">
    <property type="term" value="F:RNA binding"/>
    <property type="evidence" value="ECO:0007669"/>
    <property type="project" value="UniProtKB-UniRule"/>
</dbReference>
<dbReference type="RefSeq" id="WP_143907491.1">
    <property type="nucleotide sequence ID" value="NZ_CP041765.1"/>
</dbReference>
<evidence type="ECO:0000259" key="6">
    <source>
        <dbReference type="SMART" id="SM00650"/>
    </source>
</evidence>
<sequence>MPRSLSGGRHELGQNFLIHKPTVSRIVGLVDATSGPILEIGAGDGALTRPLSRLGRPLTAVEIDEHRAARLARRLPEVCVENADALRHRLDGPVVVGNIPFHVTTPIMRRLLERPAWSTAVLLTQWEVARKRAGVGGATMMTAQAAPWFRFQLETRVPATAFAPMPSVDAGLLVIERRPTPLVPPRQRREYERFVRAVFTGRGRGLAQIVGRAAGLGQRRAHRTIAAAGIRDRSLPRDLSPQQWARLWTEVGCASLHEGA</sequence>
<name>A0A516X217_9ACTN</name>
<dbReference type="Proteomes" id="UP000317344">
    <property type="component" value="Chromosome"/>
</dbReference>
<feature type="binding site" evidence="5">
    <location>
        <position position="84"/>
    </location>
    <ligand>
        <name>S-adenosyl-L-methionine</name>
        <dbReference type="ChEBI" id="CHEBI:59789"/>
    </ligand>
</feature>
<dbReference type="NCBIfam" id="NF000499">
    <property type="entry name" value="Erm23S_rRNA_broad"/>
    <property type="match status" value="1"/>
</dbReference>
<dbReference type="InterPro" id="IPR001737">
    <property type="entry name" value="KsgA/Erm"/>
</dbReference>
<dbReference type="EMBL" id="CP041765">
    <property type="protein sequence ID" value="QDQ97119.1"/>
    <property type="molecule type" value="Genomic_DNA"/>
</dbReference>
<keyword evidence="8" id="KW-1185">Reference proteome</keyword>
<evidence type="ECO:0000313" key="8">
    <source>
        <dbReference type="Proteomes" id="UP000317344"/>
    </source>
</evidence>
<dbReference type="InterPro" id="IPR020598">
    <property type="entry name" value="rRNA_Ade_methylase_Trfase_N"/>
</dbReference>
<protein>
    <submittedName>
        <fullName evidence="7">23S ribosomal RNA methyltransferase Erm</fullName>
    </submittedName>
</protein>
<dbReference type="CDD" id="cd02440">
    <property type="entry name" value="AdoMet_MTases"/>
    <property type="match status" value="1"/>
</dbReference>
<dbReference type="GO" id="GO:0005829">
    <property type="term" value="C:cytosol"/>
    <property type="evidence" value="ECO:0007669"/>
    <property type="project" value="TreeGrafter"/>
</dbReference>
<keyword evidence="3 5" id="KW-0949">S-adenosyl-L-methionine</keyword>
<dbReference type="InterPro" id="IPR023165">
    <property type="entry name" value="rRNA_Ade_diMease-like_C"/>
</dbReference>
<dbReference type="InterPro" id="IPR020596">
    <property type="entry name" value="rRNA_Ade_Mease_Trfase_CS"/>
</dbReference>
<reference evidence="7 8" key="2">
    <citation type="submission" date="2019-07" db="EMBL/GenBank/DDBJ databases">
        <authorList>
            <person name="Huang Y."/>
        </authorList>
    </citation>
    <scope>NUCLEOTIDE SEQUENCE [LARGE SCALE GENOMIC DNA]</scope>
    <source>
        <strain evidence="7 8">HY188</strain>
    </source>
</reference>
<dbReference type="Pfam" id="PF00398">
    <property type="entry name" value="RrnaAD"/>
    <property type="match status" value="1"/>
</dbReference>
<dbReference type="Gene3D" id="1.10.8.100">
    <property type="entry name" value="Ribosomal RNA adenine dimethylase-like, domain 2"/>
    <property type="match status" value="1"/>
</dbReference>
<dbReference type="PROSITE" id="PS01131">
    <property type="entry name" value="RRNA_A_DIMETH"/>
    <property type="match status" value="1"/>
</dbReference>
<evidence type="ECO:0000256" key="2">
    <source>
        <dbReference type="ARBA" id="ARBA00022679"/>
    </source>
</evidence>
<feature type="domain" description="Ribosomal RNA adenine methylase transferase N-terminal" evidence="6">
    <location>
        <begin position="22"/>
        <end position="179"/>
    </location>
</feature>
<dbReference type="GO" id="GO:0000179">
    <property type="term" value="F:rRNA (adenine-N6,N6-)-dimethyltransferase activity"/>
    <property type="evidence" value="ECO:0007669"/>
    <property type="project" value="UniProtKB-UniRule"/>
</dbReference>
<feature type="binding site" evidence="5">
    <location>
        <position position="98"/>
    </location>
    <ligand>
        <name>S-adenosyl-L-methionine</name>
        <dbReference type="ChEBI" id="CHEBI:59789"/>
    </ligand>
</feature>
<dbReference type="Gene3D" id="3.40.50.150">
    <property type="entry name" value="Vaccinia Virus protein VP39"/>
    <property type="match status" value="1"/>
</dbReference>
<dbReference type="InterPro" id="IPR029063">
    <property type="entry name" value="SAM-dependent_MTases_sf"/>
</dbReference>
<keyword evidence="1 5" id="KW-0489">Methyltransferase</keyword>
<reference evidence="7 8" key="1">
    <citation type="submission" date="2019-07" db="EMBL/GenBank/DDBJ databases">
        <title>Tomitella cavernea sp. nov., an actinomycete isolated from soil.</title>
        <authorList>
            <person name="Cheng J."/>
        </authorList>
    </citation>
    <scope>NUCLEOTIDE SEQUENCE [LARGE SCALE GENOMIC DNA]</scope>
    <source>
        <strain evidence="7 8">HY188</strain>
    </source>
</reference>
<proteinExistence type="inferred from homology"/>
<accession>A0A516X217</accession>
<evidence type="ECO:0000256" key="3">
    <source>
        <dbReference type="ARBA" id="ARBA00022691"/>
    </source>
</evidence>
<evidence type="ECO:0000313" key="7">
    <source>
        <dbReference type="EMBL" id="QDQ97119.1"/>
    </source>
</evidence>
<evidence type="ECO:0000256" key="5">
    <source>
        <dbReference type="PROSITE-ProRule" id="PRU01026"/>
    </source>
</evidence>
<keyword evidence="4 5" id="KW-0694">RNA-binding</keyword>
<dbReference type="PANTHER" id="PTHR11727:SF7">
    <property type="entry name" value="DIMETHYLADENOSINE TRANSFERASE-RELATED"/>
    <property type="match status" value="1"/>
</dbReference>
<gene>
    <name evidence="7" type="primary">erm</name>
    <name evidence="7" type="ORF">FO059_06945</name>
</gene>
<dbReference type="PROSITE" id="PS51689">
    <property type="entry name" value="SAM_RNA_A_N6_MT"/>
    <property type="match status" value="1"/>
</dbReference>
<comment type="similarity">
    <text evidence="5">Belongs to the class I-like SAM-binding methyltransferase superfamily. rRNA adenine N(6)-methyltransferase family.</text>
</comment>
<feature type="binding site" evidence="5">
    <location>
        <position position="41"/>
    </location>
    <ligand>
        <name>S-adenosyl-L-methionine</name>
        <dbReference type="ChEBI" id="CHEBI:59789"/>
    </ligand>
</feature>
<evidence type="ECO:0000256" key="4">
    <source>
        <dbReference type="ARBA" id="ARBA00022884"/>
    </source>
</evidence>
<feature type="binding site" evidence="5">
    <location>
        <position position="15"/>
    </location>
    <ligand>
        <name>S-adenosyl-L-methionine</name>
        <dbReference type="ChEBI" id="CHEBI:59789"/>
    </ligand>
</feature>
<dbReference type="KEGG" id="toy:FO059_06945"/>